<keyword evidence="4" id="KW-1185">Reference proteome</keyword>
<evidence type="ECO:0000313" key="4">
    <source>
        <dbReference type="Proteomes" id="UP000000383"/>
    </source>
</evidence>
<keyword evidence="1" id="KW-0472">Membrane</keyword>
<dbReference type="InterPro" id="IPR001387">
    <property type="entry name" value="Cro/C1-type_HTH"/>
</dbReference>
<gene>
    <name evidence="3" type="ordered locus">M301_0917</name>
</gene>
<dbReference type="InterPro" id="IPR050400">
    <property type="entry name" value="Bact_Cytoskel_RodZ"/>
</dbReference>
<dbReference type="PANTHER" id="PTHR34475">
    <property type="match status" value="1"/>
</dbReference>
<dbReference type="Gene3D" id="1.10.260.40">
    <property type="entry name" value="lambda repressor-like DNA-binding domains"/>
    <property type="match status" value="1"/>
</dbReference>
<dbReference type="Pfam" id="PF13413">
    <property type="entry name" value="HTH_25"/>
    <property type="match status" value="1"/>
</dbReference>
<protein>
    <recommendedName>
        <fullName evidence="2">Cytoskeleton protein RodZ-like C-terminal domain-containing protein</fullName>
    </recommendedName>
</protein>
<dbReference type="HOGENOM" id="CLU_047530_3_0_4"/>
<evidence type="ECO:0000259" key="2">
    <source>
        <dbReference type="Pfam" id="PF13464"/>
    </source>
</evidence>
<dbReference type="RefSeq" id="WP_013147617.1">
    <property type="nucleotide sequence ID" value="NC_014207.1"/>
</dbReference>
<feature type="domain" description="Cytoskeleton protein RodZ-like C-terminal" evidence="2">
    <location>
        <begin position="292"/>
        <end position="362"/>
    </location>
</feature>
<sequence length="364" mass="39152">MADEVIVNLAEAEIIGFAPLGEVFSEARNAKKLSLKDVSNNLRLSIKQIEALENNNFSSLPPAVITRGFIRNYARFLELDAEPLLASYRVRMPDVSPSTLSVKTSMNQVMPGKESSFLSKFIWLCSLVLIAVAVWFYYVNYMQKSAPKVTENVVSTTVDTTAPEVATLPEVALPAAERLAQADAETTVDLPAAVVGDVKEMPNQATPSTTAVLPKVEQAHPAAANSSVVTTQNLQLPKETTVDFNTLKENTAKTAPVTASAKAISTEAKVPDLAKSSLKPDSSIAAVKGVNIAVTEQTWVRVTDKSGAVVYEKMLQANSEDGFNGLPPFKVLIGNAKATKLTFLGQNVDLSDKTKNNVARLTLE</sequence>
<feature type="transmembrane region" description="Helical" evidence="1">
    <location>
        <begin position="121"/>
        <end position="138"/>
    </location>
</feature>
<dbReference type="PANTHER" id="PTHR34475:SF1">
    <property type="entry name" value="CYTOSKELETON PROTEIN RODZ"/>
    <property type="match status" value="1"/>
</dbReference>
<dbReference type="OrthoDB" id="8561330at2"/>
<proteinExistence type="predicted"/>
<reference evidence="3 4" key="2">
    <citation type="journal article" date="2011" name="J. Bacteriol.">
        <title>Genomes of three methylotrophs from a single niche uncover genetic and metabolic divergence of Methylophilaceae.</title>
        <authorList>
            <person name="Lapidus A."/>
            <person name="Clum A."/>
            <person name="Labutti K."/>
            <person name="Kaluzhnaya M.G."/>
            <person name="Lim S."/>
            <person name="Beck D.A."/>
            <person name="Glavina Del Rio T."/>
            <person name="Nolan M."/>
            <person name="Mavromatis K."/>
            <person name="Huntemann M."/>
            <person name="Lucas S."/>
            <person name="Lidstrom M.E."/>
            <person name="Ivanova N."/>
            <person name="Chistoserdova L."/>
        </authorList>
    </citation>
    <scope>NUCLEOTIDE SEQUENCE [LARGE SCALE GENOMIC DNA]</scope>
    <source>
        <strain evidence="3 4">301</strain>
    </source>
</reference>
<dbReference type="KEGG" id="meh:M301_0917"/>
<keyword evidence="1" id="KW-1133">Transmembrane helix</keyword>
<dbReference type="EMBL" id="CP002056">
    <property type="protein sequence ID" value="ADI29301.1"/>
    <property type="molecule type" value="Genomic_DNA"/>
</dbReference>
<dbReference type="CDD" id="cd00093">
    <property type="entry name" value="HTH_XRE"/>
    <property type="match status" value="1"/>
</dbReference>
<dbReference type="AlphaFoldDB" id="D7DPT0"/>
<dbReference type="InterPro" id="IPR025194">
    <property type="entry name" value="RodZ-like_C"/>
</dbReference>
<reference evidence="4" key="1">
    <citation type="submission" date="2010-05" db="EMBL/GenBank/DDBJ databases">
        <title>Complete sequence of Methylotenera sp. 301.</title>
        <authorList>
            <person name="Lucas S."/>
            <person name="Copeland A."/>
            <person name="Lapidus A."/>
            <person name="Cheng J.-F."/>
            <person name="Bruce D."/>
            <person name="Goodwin L."/>
            <person name="Pitluck S."/>
            <person name="Clum A."/>
            <person name="Land M."/>
            <person name="Hauser L."/>
            <person name="Kyrpides N."/>
            <person name="Ivanova N."/>
            <person name="Chistoservova L."/>
            <person name="Kalyuzhnaya M."/>
            <person name="Woyke T."/>
        </authorList>
    </citation>
    <scope>NUCLEOTIDE SEQUENCE [LARGE SCALE GENOMIC DNA]</scope>
    <source>
        <strain evidence="4">301</strain>
    </source>
</reference>
<evidence type="ECO:0000256" key="1">
    <source>
        <dbReference type="SAM" id="Phobius"/>
    </source>
</evidence>
<evidence type="ECO:0000313" key="3">
    <source>
        <dbReference type="EMBL" id="ADI29301.1"/>
    </source>
</evidence>
<dbReference type="Pfam" id="PF13464">
    <property type="entry name" value="RodZ_C"/>
    <property type="match status" value="1"/>
</dbReference>
<keyword evidence="1" id="KW-0812">Transmembrane</keyword>
<dbReference type="STRING" id="666681.M301_0917"/>
<dbReference type="Proteomes" id="UP000000383">
    <property type="component" value="Chromosome"/>
</dbReference>
<dbReference type="InterPro" id="IPR010982">
    <property type="entry name" value="Lambda_DNA-bd_dom_sf"/>
</dbReference>
<accession>D7DPT0</accession>
<organism evidence="3 4">
    <name type="scientific">Methylotenera versatilis (strain 301)</name>
    <dbReference type="NCBI Taxonomy" id="666681"/>
    <lineage>
        <taxon>Bacteria</taxon>
        <taxon>Pseudomonadati</taxon>
        <taxon>Pseudomonadota</taxon>
        <taxon>Betaproteobacteria</taxon>
        <taxon>Nitrosomonadales</taxon>
        <taxon>Methylophilaceae</taxon>
        <taxon>Methylotenera</taxon>
    </lineage>
</organism>
<dbReference type="eggNOG" id="COG1426">
    <property type="taxonomic scope" value="Bacteria"/>
</dbReference>
<name>D7DPT0_METV0</name>
<dbReference type="GO" id="GO:0003677">
    <property type="term" value="F:DNA binding"/>
    <property type="evidence" value="ECO:0007669"/>
    <property type="project" value="InterPro"/>
</dbReference>